<evidence type="ECO:0000256" key="5">
    <source>
        <dbReference type="ARBA" id="ARBA00022692"/>
    </source>
</evidence>
<dbReference type="AlphaFoldDB" id="A0A6B2NTJ3"/>
<keyword evidence="7 9" id="KW-0472">Membrane</keyword>
<keyword evidence="4 9" id="KW-0997">Cell inner membrane</keyword>
<keyword evidence="2 9" id="KW-0813">Transport</keyword>
<feature type="transmembrane region" description="Helical" evidence="9">
    <location>
        <begin position="131"/>
        <end position="153"/>
    </location>
</feature>
<feature type="transmembrane region" description="Helical" evidence="9">
    <location>
        <begin position="45"/>
        <end position="66"/>
    </location>
</feature>
<feature type="transmembrane region" description="Helical" evidence="9">
    <location>
        <begin position="92"/>
        <end position="111"/>
    </location>
</feature>
<dbReference type="GO" id="GO:0015740">
    <property type="term" value="P:C4-dicarboxylate transport"/>
    <property type="evidence" value="ECO:0007669"/>
    <property type="project" value="TreeGrafter"/>
</dbReference>
<evidence type="ECO:0000256" key="2">
    <source>
        <dbReference type="ARBA" id="ARBA00022448"/>
    </source>
</evidence>
<evidence type="ECO:0000256" key="4">
    <source>
        <dbReference type="ARBA" id="ARBA00022519"/>
    </source>
</evidence>
<evidence type="ECO:0000256" key="6">
    <source>
        <dbReference type="ARBA" id="ARBA00022989"/>
    </source>
</evidence>
<organism evidence="11">
    <name type="scientific">Ruegeria sp. PrR005</name>
    <dbReference type="NCBI Taxonomy" id="2706882"/>
    <lineage>
        <taxon>Bacteria</taxon>
        <taxon>Pseudomonadati</taxon>
        <taxon>Pseudomonadota</taxon>
        <taxon>Alphaproteobacteria</taxon>
        <taxon>Rhodobacterales</taxon>
        <taxon>Roseobacteraceae</taxon>
        <taxon>Ruegeria</taxon>
    </lineage>
</organism>
<evidence type="ECO:0000313" key="11">
    <source>
        <dbReference type="EMBL" id="NDW46748.1"/>
    </source>
</evidence>
<feature type="transmembrane region" description="Helical" evidence="9">
    <location>
        <begin position="12"/>
        <end position="33"/>
    </location>
</feature>
<proteinExistence type="inferred from homology"/>
<comment type="subunit">
    <text evidence="9">The complex comprises the extracytoplasmic solute receptor protein and the two transmembrane proteins.</text>
</comment>
<evidence type="ECO:0000259" key="10">
    <source>
        <dbReference type="Pfam" id="PF04290"/>
    </source>
</evidence>
<reference evidence="11" key="1">
    <citation type="submission" date="2020-02" db="EMBL/GenBank/DDBJ databases">
        <title>Delineation of the pyrene-degrading pathway in Roseobacter clade bacteria by genomic analysis.</title>
        <authorList>
            <person name="Zhou H."/>
            <person name="Wang H."/>
        </authorList>
    </citation>
    <scope>NUCLEOTIDE SEQUENCE</scope>
    <source>
        <strain evidence="11">PrR005</strain>
    </source>
</reference>
<comment type="function">
    <text evidence="9">Part of the tripartite ATP-independent periplasmic (TRAP) transport system.</text>
</comment>
<evidence type="ECO:0000256" key="7">
    <source>
        <dbReference type="ARBA" id="ARBA00023136"/>
    </source>
</evidence>
<dbReference type="PANTHER" id="PTHR35011">
    <property type="entry name" value="2,3-DIKETO-L-GULONATE TRAP TRANSPORTER SMALL PERMEASE PROTEIN YIAM"/>
    <property type="match status" value="1"/>
</dbReference>
<evidence type="ECO:0000256" key="1">
    <source>
        <dbReference type="ARBA" id="ARBA00004429"/>
    </source>
</evidence>
<dbReference type="GO" id="GO:0005886">
    <property type="term" value="C:plasma membrane"/>
    <property type="evidence" value="ECO:0007669"/>
    <property type="project" value="UniProtKB-SubCell"/>
</dbReference>
<dbReference type="EMBL" id="JAAGOX010000043">
    <property type="protein sequence ID" value="NDW46748.1"/>
    <property type="molecule type" value="Genomic_DNA"/>
</dbReference>
<sequence>MMRLIDRICDLLAILAGIYLVGIMFGIVISALARTLNLSGSWSSHIFTFTEFGLLYIVMAASPWLVRHRGHVFIELLSAALPLRMQRSYSRVISALCVVICLVLVWYTWGATARAWKFGDAEMRSLDMPKYLLLGAMPIGFGLMAAQFLRFVFGPETMHTGEAGVHE</sequence>
<dbReference type="InterPro" id="IPR007387">
    <property type="entry name" value="TRAP_DctQ"/>
</dbReference>
<keyword evidence="6 9" id="KW-1133">Transmembrane helix</keyword>
<feature type="domain" description="Tripartite ATP-independent periplasmic transporters DctQ component" evidence="10">
    <location>
        <begin position="24"/>
        <end position="153"/>
    </location>
</feature>
<evidence type="ECO:0000256" key="8">
    <source>
        <dbReference type="ARBA" id="ARBA00038436"/>
    </source>
</evidence>
<keyword evidence="5 9" id="KW-0812">Transmembrane</keyword>
<dbReference type="RefSeq" id="WP_164131774.1">
    <property type="nucleotide sequence ID" value="NZ_JAAGOX010000043.1"/>
</dbReference>
<comment type="caution">
    <text evidence="11">The sequence shown here is derived from an EMBL/GenBank/DDBJ whole genome shotgun (WGS) entry which is preliminary data.</text>
</comment>
<gene>
    <name evidence="11" type="ORF">G0P99_17505</name>
</gene>
<evidence type="ECO:0000256" key="3">
    <source>
        <dbReference type="ARBA" id="ARBA00022475"/>
    </source>
</evidence>
<comment type="similarity">
    <text evidence="8 9">Belongs to the TRAP transporter small permease family.</text>
</comment>
<accession>A0A6B2NTJ3</accession>
<protein>
    <recommendedName>
        <fullName evidence="9">TRAP transporter small permease protein</fullName>
    </recommendedName>
</protein>
<evidence type="ECO:0000256" key="9">
    <source>
        <dbReference type="RuleBase" id="RU369079"/>
    </source>
</evidence>
<dbReference type="GO" id="GO:0022857">
    <property type="term" value="F:transmembrane transporter activity"/>
    <property type="evidence" value="ECO:0007669"/>
    <property type="project" value="UniProtKB-UniRule"/>
</dbReference>
<name>A0A6B2NTJ3_9RHOB</name>
<dbReference type="PANTHER" id="PTHR35011:SF10">
    <property type="entry name" value="TRAP TRANSPORTER SMALL PERMEASE PROTEIN"/>
    <property type="match status" value="1"/>
</dbReference>
<comment type="subcellular location">
    <subcellularLocation>
        <location evidence="1 9">Cell inner membrane</location>
        <topology evidence="1 9">Multi-pass membrane protein</topology>
    </subcellularLocation>
</comment>
<dbReference type="InterPro" id="IPR055348">
    <property type="entry name" value="DctQ"/>
</dbReference>
<keyword evidence="3" id="KW-1003">Cell membrane</keyword>
<dbReference type="Pfam" id="PF04290">
    <property type="entry name" value="DctQ"/>
    <property type="match status" value="1"/>
</dbReference>